<evidence type="ECO:0000313" key="9">
    <source>
        <dbReference type="Proteomes" id="UP000050544"/>
    </source>
</evidence>
<evidence type="ECO:0000259" key="6">
    <source>
        <dbReference type="Pfam" id="PF04542"/>
    </source>
</evidence>
<evidence type="ECO:0000313" key="8">
    <source>
        <dbReference type="EMBL" id="KPL82489.1"/>
    </source>
</evidence>
<dbReference type="SUPFAM" id="SSF88946">
    <property type="entry name" value="Sigma2 domain of RNA polymerase sigma factors"/>
    <property type="match status" value="1"/>
</dbReference>
<dbReference type="Pfam" id="PF08281">
    <property type="entry name" value="Sigma70_r4_2"/>
    <property type="match status" value="1"/>
</dbReference>
<keyword evidence="3" id="KW-0731">Sigma factor</keyword>
<sequence length="202" mass="23019">MDEAQCIARALEGDLEAFNQLVLAYQDSAYNLAYRMLNDPDAAADVTQSAFIAAYRSLKTYRGGSFRAWVLRMVTNACYDELRRRKRRPTVALEPLNRDEEEIESPAWLMDDHLSPEEMVQLREVENAITHCLQDLPEDFRAVVIMVDVEGYDYAEVSQALGKPLGTIKSRLARARLRLRDCLAGFAELLPARFRLGKEEMA</sequence>
<evidence type="ECO:0000259" key="7">
    <source>
        <dbReference type="Pfam" id="PF08281"/>
    </source>
</evidence>
<dbReference type="Proteomes" id="UP000050544">
    <property type="component" value="Unassembled WGS sequence"/>
</dbReference>
<dbReference type="InterPro" id="IPR013325">
    <property type="entry name" value="RNA_pol_sigma_r2"/>
</dbReference>
<accession>A0A0P6YJC3</accession>
<keyword evidence="2" id="KW-0805">Transcription regulation</keyword>
<dbReference type="NCBIfam" id="TIGR02937">
    <property type="entry name" value="sigma70-ECF"/>
    <property type="match status" value="1"/>
</dbReference>
<dbReference type="Pfam" id="PF04542">
    <property type="entry name" value="Sigma70_r2"/>
    <property type="match status" value="1"/>
</dbReference>
<organism evidence="8 9">
    <name type="scientific">Thermanaerothrix daxensis</name>
    <dbReference type="NCBI Taxonomy" id="869279"/>
    <lineage>
        <taxon>Bacteria</taxon>
        <taxon>Bacillati</taxon>
        <taxon>Chloroflexota</taxon>
        <taxon>Anaerolineae</taxon>
        <taxon>Anaerolineales</taxon>
        <taxon>Anaerolineaceae</taxon>
        <taxon>Thermanaerothrix</taxon>
    </lineage>
</organism>
<proteinExistence type="inferred from homology"/>
<dbReference type="GO" id="GO:0003677">
    <property type="term" value="F:DNA binding"/>
    <property type="evidence" value="ECO:0007669"/>
    <property type="project" value="UniProtKB-KW"/>
</dbReference>
<dbReference type="OrthoDB" id="9784984at2"/>
<dbReference type="InterPro" id="IPR036388">
    <property type="entry name" value="WH-like_DNA-bd_sf"/>
</dbReference>
<dbReference type="InterPro" id="IPR007627">
    <property type="entry name" value="RNA_pol_sigma70_r2"/>
</dbReference>
<name>A0A0P6YJC3_9CHLR</name>
<comment type="caution">
    <text evidence="8">The sequence shown here is derived from an EMBL/GenBank/DDBJ whole genome shotgun (WGS) entry which is preliminary data.</text>
</comment>
<protein>
    <recommendedName>
        <fullName evidence="10">RNA polymerase subunit sigma-24</fullName>
    </recommendedName>
</protein>
<dbReference type="RefSeq" id="WP_054521983.1">
    <property type="nucleotide sequence ID" value="NZ_LGKO01000005.1"/>
</dbReference>
<feature type="domain" description="RNA polymerase sigma factor 70 region 4 type 2" evidence="7">
    <location>
        <begin position="127"/>
        <end position="179"/>
    </location>
</feature>
<evidence type="ECO:0008006" key="10">
    <source>
        <dbReference type="Google" id="ProtNLM"/>
    </source>
</evidence>
<dbReference type="STRING" id="869279.SE15_10105"/>
<gene>
    <name evidence="8" type="ORF">SE15_10105</name>
</gene>
<dbReference type="EMBL" id="LGKO01000005">
    <property type="protein sequence ID" value="KPL82489.1"/>
    <property type="molecule type" value="Genomic_DNA"/>
</dbReference>
<dbReference type="PANTHER" id="PTHR43133">
    <property type="entry name" value="RNA POLYMERASE ECF-TYPE SIGMA FACTO"/>
    <property type="match status" value="1"/>
</dbReference>
<dbReference type="GO" id="GO:0006352">
    <property type="term" value="P:DNA-templated transcription initiation"/>
    <property type="evidence" value="ECO:0007669"/>
    <property type="project" value="InterPro"/>
</dbReference>
<reference evidence="8 9" key="1">
    <citation type="submission" date="2015-07" db="EMBL/GenBank/DDBJ databases">
        <title>Whole genome sequence of Thermanaerothrix daxensis DSM 23592.</title>
        <authorList>
            <person name="Hemp J."/>
            <person name="Ward L.M."/>
            <person name="Pace L.A."/>
            <person name="Fischer W.W."/>
        </authorList>
    </citation>
    <scope>NUCLEOTIDE SEQUENCE [LARGE SCALE GENOMIC DNA]</scope>
    <source>
        <strain evidence="8 9">GNS-1</strain>
    </source>
</reference>
<dbReference type="AlphaFoldDB" id="A0A0P6YJC3"/>
<feature type="domain" description="RNA polymerase sigma-70 region 2" evidence="6">
    <location>
        <begin position="21"/>
        <end position="88"/>
    </location>
</feature>
<evidence type="ECO:0000256" key="3">
    <source>
        <dbReference type="ARBA" id="ARBA00023082"/>
    </source>
</evidence>
<evidence type="ECO:0000256" key="1">
    <source>
        <dbReference type="ARBA" id="ARBA00010641"/>
    </source>
</evidence>
<dbReference type="SUPFAM" id="SSF88659">
    <property type="entry name" value="Sigma3 and sigma4 domains of RNA polymerase sigma factors"/>
    <property type="match status" value="1"/>
</dbReference>
<keyword evidence="9" id="KW-1185">Reference proteome</keyword>
<evidence type="ECO:0000256" key="4">
    <source>
        <dbReference type="ARBA" id="ARBA00023125"/>
    </source>
</evidence>
<dbReference type="InterPro" id="IPR013324">
    <property type="entry name" value="RNA_pol_sigma_r3/r4-like"/>
</dbReference>
<keyword evidence="5" id="KW-0804">Transcription</keyword>
<dbReference type="GO" id="GO:0016987">
    <property type="term" value="F:sigma factor activity"/>
    <property type="evidence" value="ECO:0007669"/>
    <property type="project" value="UniProtKB-KW"/>
</dbReference>
<dbReference type="InterPro" id="IPR014284">
    <property type="entry name" value="RNA_pol_sigma-70_dom"/>
</dbReference>
<dbReference type="Gene3D" id="1.10.10.10">
    <property type="entry name" value="Winged helix-like DNA-binding domain superfamily/Winged helix DNA-binding domain"/>
    <property type="match status" value="1"/>
</dbReference>
<keyword evidence="4" id="KW-0238">DNA-binding</keyword>
<comment type="similarity">
    <text evidence="1">Belongs to the sigma-70 factor family. ECF subfamily.</text>
</comment>
<dbReference type="InterPro" id="IPR013249">
    <property type="entry name" value="RNA_pol_sigma70_r4_t2"/>
</dbReference>
<evidence type="ECO:0000256" key="5">
    <source>
        <dbReference type="ARBA" id="ARBA00023163"/>
    </source>
</evidence>
<dbReference type="PANTHER" id="PTHR43133:SF8">
    <property type="entry name" value="RNA POLYMERASE SIGMA FACTOR HI_1459-RELATED"/>
    <property type="match status" value="1"/>
</dbReference>
<dbReference type="InterPro" id="IPR039425">
    <property type="entry name" value="RNA_pol_sigma-70-like"/>
</dbReference>
<dbReference type="Gene3D" id="1.10.1740.10">
    <property type="match status" value="1"/>
</dbReference>
<evidence type="ECO:0000256" key="2">
    <source>
        <dbReference type="ARBA" id="ARBA00023015"/>
    </source>
</evidence>